<name>A0A840MI42_9PROT</name>
<dbReference type="Proteomes" id="UP000575898">
    <property type="component" value="Unassembled WGS sequence"/>
</dbReference>
<keyword evidence="1" id="KW-0808">Transferase</keyword>
<dbReference type="Gene3D" id="3.40.50.2000">
    <property type="entry name" value="Glycogen Phosphorylase B"/>
    <property type="match status" value="2"/>
</dbReference>
<dbReference type="EMBL" id="JACHHY010000008">
    <property type="protein sequence ID" value="MBB5018318.1"/>
    <property type="molecule type" value="Genomic_DNA"/>
</dbReference>
<sequence>MSRRVLLIAYHYPPLRGSSGIQRALRFSQYLTEFGWEPIVLTAHPRAYPDKSDDLMVDVPPGVIVERAFALDTSRHLSLAGRYPRAFALPDRWVTWWLGAVPAGMRLIKRYQPAAIWSTYPIATAHKIGATLQARTGLPWIADFRDPMAQDGYPEDPTVWNAFKQLEMRAFKQCRFATFTSPGAIQTYRETYPDLPGNKLVLLENGYDEEVFARAAGQPVTPADKGGRRILLHSGIVYSMERDPTQLFMALGQLKRAGEPLISQLLIRLRATGNDARLQEMAAREGITDLIELAPPIPYADALSEMLNTDGLLVLQGASCNGQIPAKAYEYLRARRPILALTDPVGDTADVIRRAGINTIAPLDNVDAIKAALRQFMSLLVADQAPYASEAAIQAASRRGRTEQFARLLDAATQVS</sequence>
<dbReference type="RefSeq" id="WP_184037420.1">
    <property type="nucleotide sequence ID" value="NZ_JACHHY010000008.1"/>
</dbReference>
<accession>A0A840MI42</accession>
<gene>
    <name evidence="1" type="ORF">HNQ59_001606</name>
</gene>
<dbReference type="AlphaFoldDB" id="A0A840MI42"/>
<proteinExistence type="predicted"/>
<keyword evidence="2" id="KW-1185">Reference proteome</keyword>
<evidence type="ECO:0000313" key="1">
    <source>
        <dbReference type="EMBL" id="MBB5018318.1"/>
    </source>
</evidence>
<evidence type="ECO:0000313" key="2">
    <source>
        <dbReference type="Proteomes" id="UP000575898"/>
    </source>
</evidence>
<dbReference type="GO" id="GO:0016740">
    <property type="term" value="F:transferase activity"/>
    <property type="evidence" value="ECO:0007669"/>
    <property type="project" value="UniProtKB-KW"/>
</dbReference>
<organism evidence="1 2">
    <name type="scientific">Chitinivorax tropicus</name>
    <dbReference type="NCBI Taxonomy" id="714531"/>
    <lineage>
        <taxon>Bacteria</taxon>
        <taxon>Pseudomonadati</taxon>
        <taxon>Pseudomonadota</taxon>
        <taxon>Betaproteobacteria</taxon>
        <taxon>Chitinivorax</taxon>
    </lineage>
</organism>
<dbReference type="SUPFAM" id="SSF53756">
    <property type="entry name" value="UDP-Glycosyltransferase/glycogen phosphorylase"/>
    <property type="match status" value="1"/>
</dbReference>
<protein>
    <submittedName>
        <fullName evidence="1">Glycosyltransferase involved in cell wall biosynthesis</fullName>
    </submittedName>
</protein>
<comment type="caution">
    <text evidence="1">The sequence shown here is derived from an EMBL/GenBank/DDBJ whole genome shotgun (WGS) entry which is preliminary data.</text>
</comment>
<reference evidence="1 2" key="1">
    <citation type="submission" date="2020-08" db="EMBL/GenBank/DDBJ databases">
        <title>Genomic Encyclopedia of Type Strains, Phase IV (KMG-IV): sequencing the most valuable type-strain genomes for metagenomic binning, comparative biology and taxonomic classification.</title>
        <authorList>
            <person name="Goeker M."/>
        </authorList>
    </citation>
    <scope>NUCLEOTIDE SEQUENCE [LARGE SCALE GENOMIC DNA]</scope>
    <source>
        <strain evidence="1 2">DSM 27165</strain>
    </source>
</reference>